<evidence type="ECO:0000313" key="1">
    <source>
        <dbReference type="EMBL" id="NEB96107.1"/>
    </source>
</evidence>
<evidence type="ECO:0000313" key="2">
    <source>
        <dbReference type="Proteomes" id="UP000470520"/>
    </source>
</evidence>
<reference evidence="1 2" key="1">
    <citation type="submission" date="2020-01" db="EMBL/GenBank/DDBJ databases">
        <title>Insect and environment-associated Actinomycetes.</title>
        <authorList>
            <person name="Currrie C."/>
            <person name="Chevrette M."/>
            <person name="Carlson C."/>
            <person name="Stubbendieck R."/>
            <person name="Wendt-Pienkowski E."/>
        </authorList>
    </citation>
    <scope>NUCLEOTIDE SEQUENCE [LARGE SCALE GENOMIC DNA]</scope>
    <source>
        <strain evidence="1 2">SID7754</strain>
    </source>
</reference>
<feature type="non-terminal residue" evidence="1">
    <location>
        <position position="1"/>
    </location>
</feature>
<comment type="caution">
    <text evidence="1">The sequence shown here is derived from an EMBL/GenBank/DDBJ whole genome shotgun (WGS) entry which is preliminary data.</text>
</comment>
<protein>
    <recommendedName>
        <fullName evidence="3">HD domain-containing protein</fullName>
    </recommendedName>
</protein>
<evidence type="ECO:0008006" key="3">
    <source>
        <dbReference type="Google" id="ProtNLM"/>
    </source>
</evidence>
<dbReference type="Gene3D" id="1.10.3210.10">
    <property type="entry name" value="Hypothetical protein af1432"/>
    <property type="match status" value="1"/>
</dbReference>
<name>A0A7K3R1R4_9ACTN</name>
<dbReference type="AlphaFoldDB" id="A0A7K3R1R4"/>
<organism evidence="1 2">
    <name type="scientific">Streptomyces bauhiniae</name>
    <dbReference type="NCBI Taxonomy" id="2340725"/>
    <lineage>
        <taxon>Bacteria</taxon>
        <taxon>Bacillati</taxon>
        <taxon>Actinomycetota</taxon>
        <taxon>Actinomycetes</taxon>
        <taxon>Kitasatosporales</taxon>
        <taxon>Streptomycetaceae</taxon>
        <taxon>Streptomyces</taxon>
    </lineage>
</organism>
<dbReference type="SUPFAM" id="SSF109604">
    <property type="entry name" value="HD-domain/PDEase-like"/>
    <property type="match status" value="1"/>
</dbReference>
<sequence length="210" mass="21969">EHAGALGERTLRRLLSAVPLAASQGIRQSGVAPRFAEVLCDQPRAGATCPGRARLMAEPPESHGDHCWAVAVYGALLADLFDADPADAFLLGLGHHLHNVVLPDAGFAGESLLGEELTGIMDRVTREQLARLPGALAGRLDGLLAGRGSADDASARAFHAADVLDRVLQVLHHERAAAYSVVTALDDLHLVHASPVSAFHTAVLDAAGLR</sequence>
<gene>
    <name evidence="1" type="ORF">G3I21_31240</name>
</gene>
<dbReference type="RefSeq" id="WP_164195578.1">
    <property type="nucleotide sequence ID" value="NZ_JAAGMR010000349.1"/>
</dbReference>
<dbReference type="EMBL" id="JAAGMR010000349">
    <property type="protein sequence ID" value="NEB96107.1"/>
    <property type="molecule type" value="Genomic_DNA"/>
</dbReference>
<proteinExistence type="predicted"/>
<accession>A0A7K3R1R4</accession>
<dbReference type="Proteomes" id="UP000470520">
    <property type="component" value="Unassembled WGS sequence"/>
</dbReference>